<dbReference type="EMBL" id="CAJNOL010001151">
    <property type="protein sequence ID" value="CAF1298967.1"/>
    <property type="molecule type" value="Genomic_DNA"/>
</dbReference>
<dbReference type="InterPro" id="IPR012292">
    <property type="entry name" value="Globin/Proto"/>
</dbReference>
<keyword evidence="2" id="KW-0349">Heme</keyword>
<dbReference type="Gene3D" id="1.10.490.10">
    <property type="entry name" value="Globins"/>
    <property type="match status" value="1"/>
</dbReference>
<evidence type="ECO:0000256" key="3">
    <source>
        <dbReference type="ARBA" id="ARBA00022723"/>
    </source>
</evidence>
<dbReference type="CDD" id="cd01040">
    <property type="entry name" value="Mb-like"/>
    <property type="match status" value="1"/>
</dbReference>
<dbReference type="Proteomes" id="UP000663854">
    <property type="component" value="Unassembled WGS sequence"/>
</dbReference>
<dbReference type="EMBL" id="CAJNOL010001141">
    <property type="protein sequence ID" value="CAF1296682.1"/>
    <property type="molecule type" value="Genomic_DNA"/>
</dbReference>
<dbReference type="AlphaFoldDB" id="A0A814FEK4"/>
<evidence type="ECO:0000313" key="7">
    <source>
        <dbReference type="EMBL" id="CAF1298967.1"/>
    </source>
</evidence>
<dbReference type="GO" id="GO:0020037">
    <property type="term" value="F:heme binding"/>
    <property type="evidence" value="ECO:0007669"/>
    <property type="project" value="InterPro"/>
</dbReference>
<comment type="caution">
    <text evidence="5">The sequence shown here is derived from an EMBL/GenBank/DDBJ whole genome shotgun (WGS) entry which is preliminary data.</text>
</comment>
<evidence type="ECO:0000256" key="4">
    <source>
        <dbReference type="ARBA" id="ARBA00023004"/>
    </source>
</evidence>
<evidence type="ECO:0000313" key="9">
    <source>
        <dbReference type="Proteomes" id="UP000663870"/>
    </source>
</evidence>
<dbReference type="InterPro" id="IPR044399">
    <property type="entry name" value="Mb-like_M"/>
</dbReference>
<dbReference type="Proteomes" id="UP000663870">
    <property type="component" value="Unassembled WGS sequence"/>
</dbReference>
<keyword evidence="1" id="KW-0813">Transport</keyword>
<dbReference type="GO" id="GO:0046872">
    <property type="term" value="F:metal ion binding"/>
    <property type="evidence" value="ECO:0007669"/>
    <property type="project" value="UniProtKB-KW"/>
</dbReference>
<dbReference type="EMBL" id="CAJNOH010000277">
    <property type="protein sequence ID" value="CAF0980306.1"/>
    <property type="molecule type" value="Genomic_DNA"/>
</dbReference>
<keyword evidence="9" id="KW-1185">Reference proteome</keyword>
<dbReference type="SUPFAM" id="SSF46458">
    <property type="entry name" value="Globin-like"/>
    <property type="match status" value="1"/>
</dbReference>
<organism evidence="5 8">
    <name type="scientific">Rotaria sordida</name>
    <dbReference type="NCBI Taxonomy" id="392033"/>
    <lineage>
        <taxon>Eukaryota</taxon>
        <taxon>Metazoa</taxon>
        <taxon>Spiralia</taxon>
        <taxon>Gnathifera</taxon>
        <taxon>Rotifera</taxon>
        <taxon>Eurotatoria</taxon>
        <taxon>Bdelloidea</taxon>
        <taxon>Philodinida</taxon>
        <taxon>Philodinidae</taxon>
        <taxon>Rotaria</taxon>
    </lineage>
</organism>
<gene>
    <name evidence="6" type="ORF">JXQ802_LOCUS29281</name>
    <name evidence="7" type="ORF">JXQ802_LOCUS29395</name>
    <name evidence="5" type="ORF">PYM288_LOCUS13578</name>
</gene>
<evidence type="ECO:0000256" key="2">
    <source>
        <dbReference type="ARBA" id="ARBA00022617"/>
    </source>
</evidence>
<keyword evidence="3" id="KW-0479">Metal-binding</keyword>
<accession>A0A814FEK4</accession>
<evidence type="ECO:0000313" key="6">
    <source>
        <dbReference type="EMBL" id="CAF1296682.1"/>
    </source>
</evidence>
<dbReference type="GO" id="GO:0019825">
    <property type="term" value="F:oxygen binding"/>
    <property type="evidence" value="ECO:0007669"/>
    <property type="project" value="InterPro"/>
</dbReference>
<sequence>MGCISSNPSPTTIPSNSNIPNFTLVAQQVKQTWPDVKKIDRLGAKIFAYLLYKYPELRTSYHIPEAYKTQADLLNANEIKQASDNFISLYSDIIENSDTRFNEIIREKAVELYGRGIRTFQVKYYGESLVHVINYELRDELNIEEKQAWQLFTKHVSDCLLLEIAKFPRKSIV</sequence>
<protein>
    <submittedName>
        <fullName evidence="5">Uncharacterized protein</fullName>
    </submittedName>
</protein>
<reference evidence="5" key="1">
    <citation type="submission" date="2021-02" db="EMBL/GenBank/DDBJ databases">
        <authorList>
            <person name="Nowell W R."/>
        </authorList>
    </citation>
    <scope>NUCLEOTIDE SEQUENCE</scope>
</reference>
<proteinExistence type="predicted"/>
<evidence type="ECO:0000256" key="1">
    <source>
        <dbReference type="ARBA" id="ARBA00022448"/>
    </source>
</evidence>
<evidence type="ECO:0000313" key="8">
    <source>
        <dbReference type="Proteomes" id="UP000663854"/>
    </source>
</evidence>
<name>A0A814FEK4_9BILA</name>
<keyword evidence="4" id="KW-0408">Iron</keyword>
<dbReference type="InterPro" id="IPR009050">
    <property type="entry name" value="Globin-like_sf"/>
</dbReference>
<evidence type="ECO:0000313" key="5">
    <source>
        <dbReference type="EMBL" id="CAF0980306.1"/>
    </source>
</evidence>